<dbReference type="Proteomes" id="UP000654075">
    <property type="component" value="Unassembled WGS sequence"/>
</dbReference>
<keyword evidence="4" id="KW-1185">Reference proteome</keyword>
<feature type="domain" description="Proteasome component Ecm29 N-terminal" evidence="2">
    <location>
        <begin position="8"/>
        <end position="507"/>
    </location>
</feature>
<dbReference type="GO" id="GO:0005737">
    <property type="term" value="C:cytoplasm"/>
    <property type="evidence" value="ECO:0007669"/>
    <property type="project" value="TreeGrafter"/>
</dbReference>
<evidence type="ECO:0000313" key="4">
    <source>
        <dbReference type="Proteomes" id="UP000654075"/>
    </source>
</evidence>
<name>A0A813F363_POLGL</name>
<dbReference type="AlphaFoldDB" id="A0A813F363"/>
<dbReference type="OrthoDB" id="447876at2759"/>
<dbReference type="InterPro" id="IPR024372">
    <property type="entry name" value="Ecm29_N"/>
</dbReference>
<dbReference type="GO" id="GO:0005634">
    <property type="term" value="C:nucleus"/>
    <property type="evidence" value="ECO:0007669"/>
    <property type="project" value="TreeGrafter"/>
</dbReference>
<comment type="caution">
    <text evidence="3">The sequence shown here is derived from an EMBL/GenBank/DDBJ whole genome shotgun (WGS) entry which is preliminary data.</text>
</comment>
<dbReference type="EMBL" id="CAJNNV010017002">
    <property type="protein sequence ID" value="CAE8604832.1"/>
    <property type="molecule type" value="Genomic_DNA"/>
</dbReference>
<proteinExistence type="predicted"/>
<gene>
    <name evidence="3" type="ORF">PGLA1383_LOCUS22980</name>
</gene>
<sequence length="809" mass="86285">MAKDEQYDKVLLRLTCAEDEQLSPILEKLLPLVFDELLTQTDAALRSKLVNILNHVLTRAKGNAAIKLPAQGLTARWHSPNLATSPNGPFFRNLSIIFLDLSIPRLQPQEQIDLALYSLEHFGELLPGQDRVVGFLNCIPGLGQMASEAQRKEQVPRCIALINGRAADDPGNVIFFQMATEFLLIPCGATEAPSVGGLPSASWSHWKGRLKAKPAADMVALKSSVLRWLGSMSAEPPTSLVYLPSLVASVENYDAVSNLAENNCKRLDPELDLTKDTALLARLTCAGLTTAPPGQEAATGALKVDLKASVPAKLRHKLLSLLLRSRGIGQPDIVVHVVHLIRQSLRESEQVQKSALDLAMVLAELVDPDCLVETSRLLLEEVETVFWPGGGVVAMGSATPLAFRVFGSFARQLAERPSGEGRALALVSAPRMLALLATNENAAGDILEALGGLVACLKGTGEGERREFVPLLDKLIVAPRPVVRREVLRWAATLFPASAPEGRYYALRLLGDQDPDLAKAAESALSGGGREAPPFAEMCSFLAFRALGLETSKSSSAEVKVADRLEPQLQALCKAAATPAASAPDLLPLAAGFSRRDLSRALFFLLRLAEAEGLRFELEDSTSPSPPVAKKPRLADTYASEPVAAFLALLDYLLADVVEGSSAVVTDEVVEGKTGLELSLEGLLLSASLSSGHEAIRSGVVRRAELVLLGMEATSVGSAPSSRRGTLFRDGGSVISRMRRLGARVLGALAEQSALGGGAPCGEHWLGLLGSVLRTTVFCLAAALAVCELLRSGPVAKLSCRVMHMSRED</sequence>
<dbReference type="GO" id="GO:0060090">
    <property type="term" value="F:molecular adaptor activity"/>
    <property type="evidence" value="ECO:0007669"/>
    <property type="project" value="InterPro"/>
</dbReference>
<feature type="non-terminal residue" evidence="3">
    <location>
        <position position="809"/>
    </location>
</feature>
<dbReference type="PANTHER" id="PTHR23346:SF19">
    <property type="entry name" value="PROTEASOME ADAPTER AND SCAFFOLD PROTEIN ECM29"/>
    <property type="match status" value="1"/>
</dbReference>
<keyword evidence="1" id="KW-0677">Repeat</keyword>
<dbReference type="GO" id="GO:0036503">
    <property type="term" value="P:ERAD pathway"/>
    <property type="evidence" value="ECO:0007669"/>
    <property type="project" value="TreeGrafter"/>
</dbReference>
<evidence type="ECO:0000259" key="2">
    <source>
        <dbReference type="Pfam" id="PF13001"/>
    </source>
</evidence>
<evidence type="ECO:0000313" key="3">
    <source>
        <dbReference type="EMBL" id="CAE8604832.1"/>
    </source>
</evidence>
<protein>
    <recommendedName>
        <fullName evidence="2">Proteasome component Ecm29 N-terminal domain-containing protein</fullName>
    </recommendedName>
</protein>
<evidence type="ECO:0000256" key="1">
    <source>
        <dbReference type="ARBA" id="ARBA00022737"/>
    </source>
</evidence>
<dbReference type="PANTHER" id="PTHR23346">
    <property type="entry name" value="TRANSLATIONAL ACTIVATOR GCN1-RELATED"/>
    <property type="match status" value="1"/>
</dbReference>
<dbReference type="GO" id="GO:0043248">
    <property type="term" value="P:proteasome assembly"/>
    <property type="evidence" value="ECO:0007669"/>
    <property type="project" value="InterPro"/>
</dbReference>
<reference evidence="3" key="1">
    <citation type="submission" date="2021-02" db="EMBL/GenBank/DDBJ databases">
        <authorList>
            <person name="Dougan E. K."/>
            <person name="Rhodes N."/>
            <person name="Thang M."/>
            <person name="Chan C."/>
        </authorList>
    </citation>
    <scope>NUCLEOTIDE SEQUENCE</scope>
</reference>
<dbReference type="Pfam" id="PF13001">
    <property type="entry name" value="ECM29_N"/>
    <property type="match status" value="1"/>
</dbReference>
<organism evidence="3 4">
    <name type="scientific">Polarella glacialis</name>
    <name type="common">Dinoflagellate</name>
    <dbReference type="NCBI Taxonomy" id="89957"/>
    <lineage>
        <taxon>Eukaryota</taxon>
        <taxon>Sar</taxon>
        <taxon>Alveolata</taxon>
        <taxon>Dinophyceae</taxon>
        <taxon>Suessiales</taxon>
        <taxon>Suessiaceae</taxon>
        <taxon>Polarella</taxon>
    </lineage>
</organism>
<accession>A0A813F363</accession>